<accession>A0A397S9G9</accession>
<comment type="caution">
    <text evidence="1">The sequence shown here is derived from an EMBL/GenBank/DDBJ whole genome shotgun (WGS) entry which is preliminary data.</text>
</comment>
<keyword evidence="2" id="KW-1185">Reference proteome</keyword>
<organism evidence="1 2">
    <name type="scientific">Glomus cerebriforme</name>
    <dbReference type="NCBI Taxonomy" id="658196"/>
    <lineage>
        <taxon>Eukaryota</taxon>
        <taxon>Fungi</taxon>
        <taxon>Fungi incertae sedis</taxon>
        <taxon>Mucoromycota</taxon>
        <taxon>Glomeromycotina</taxon>
        <taxon>Glomeromycetes</taxon>
        <taxon>Glomerales</taxon>
        <taxon>Glomeraceae</taxon>
        <taxon>Glomus</taxon>
    </lineage>
</organism>
<dbReference type="OrthoDB" id="2314427at2759"/>
<gene>
    <name evidence="1" type="ORF">C1645_838337</name>
</gene>
<evidence type="ECO:0000313" key="1">
    <source>
        <dbReference type="EMBL" id="RIA80637.1"/>
    </source>
</evidence>
<name>A0A397S9G9_9GLOM</name>
<dbReference type="AlphaFoldDB" id="A0A397S9G9"/>
<sequence length="203" mass="24499">MNRNDKFKVLKCKHSSLIKPLETKIQEQEVLLTNIDKCLQEFENHYEDLKTNCKHINQMTKTRTDVTQEILEIVQELQEFKDDVAVYSCYRDWISDFIMKIKLKFGQDLWTKMNYAILEKIKKEKVDYRKEDMKCISQLEDFLMIYDLTIKEFELLIKFKRQSNIEFHRGDKTLNDARQLLNSFPKNMKDYVNPLRKILVAIE</sequence>
<dbReference type="EMBL" id="QKYT01000928">
    <property type="protein sequence ID" value="RIA80637.1"/>
    <property type="molecule type" value="Genomic_DNA"/>
</dbReference>
<reference evidence="1 2" key="1">
    <citation type="submission" date="2018-06" db="EMBL/GenBank/DDBJ databases">
        <title>Comparative genomics reveals the genomic features of Rhizophagus irregularis, R. cerebriforme, R. diaphanum and Gigaspora rosea, and their symbiotic lifestyle signature.</title>
        <authorList>
            <person name="Morin E."/>
            <person name="San Clemente H."/>
            <person name="Chen E.C.H."/>
            <person name="De La Providencia I."/>
            <person name="Hainaut M."/>
            <person name="Kuo A."/>
            <person name="Kohler A."/>
            <person name="Murat C."/>
            <person name="Tang N."/>
            <person name="Roy S."/>
            <person name="Loubradou J."/>
            <person name="Henrissat B."/>
            <person name="Grigoriev I.V."/>
            <person name="Corradi N."/>
            <person name="Roux C."/>
            <person name="Martin F.M."/>
        </authorList>
    </citation>
    <scope>NUCLEOTIDE SEQUENCE [LARGE SCALE GENOMIC DNA]</scope>
    <source>
        <strain evidence="1 2">DAOM 227022</strain>
    </source>
</reference>
<evidence type="ECO:0000313" key="2">
    <source>
        <dbReference type="Proteomes" id="UP000265703"/>
    </source>
</evidence>
<protein>
    <submittedName>
        <fullName evidence="1">Uncharacterized protein</fullName>
    </submittedName>
</protein>
<dbReference type="Proteomes" id="UP000265703">
    <property type="component" value="Unassembled WGS sequence"/>
</dbReference>
<proteinExistence type="predicted"/>